<reference evidence="2 3" key="1">
    <citation type="submission" date="2024-01" db="EMBL/GenBank/DDBJ databases">
        <title>The genomes of 5 underutilized Papilionoideae crops provide insights into root nodulation and disease resistance.</title>
        <authorList>
            <person name="Yuan L."/>
        </authorList>
    </citation>
    <scope>NUCLEOTIDE SEQUENCE [LARGE SCALE GENOMIC DNA]</scope>
    <source>
        <strain evidence="2">LY-2023</strain>
        <tissue evidence="2">Leaf</tissue>
    </source>
</reference>
<feature type="domain" description="Integrator complex subunit 3 N-terminal" evidence="1">
    <location>
        <begin position="46"/>
        <end position="453"/>
    </location>
</feature>
<dbReference type="Proteomes" id="UP001359559">
    <property type="component" value="Unassembled WGS sequence"/>
</dbReference>
<name>A0AAN9K801_CLITE</name>
<comment type="caution">
    <text evidence="2">The sequence shown here is derived from an EMBL/GenBank/DDBJ whole genome shotgun (WGS) entry which is preliminary data.</text>
</comment>
<dbReference type="PANTHER" id="PTHR13587:SF7">
    <property type="entry name" value="INTEGRATOR COMPLEX SUBUNIT 3"/>
    <property type="match status" value="1"/>
</dbReference>
<dbReference type="PANTHER" id="PTHR13587">
    <property type="entry name" value="INTEGRATOR COMPLEX SUBUNIT 3"/>
    <property type="match status" value="1"/>
</dbReference>
<dbReference type="InterPro" id="IPR019333">
    <property type="entry name" value="INTS3_N"/>
</dbReference>
<dbReference type="AlphaFoldDB" id="A0AAN9K801"/>
<evidence type="ECO:0000313" key="3">
    <source>
        <dbReference type="Proteomes" id="UP001359559"/>
    </source>
</evidence>
<proteinExistence type="predicted"/>
<sequence length="486" mass="55026">MVSRLTHAALCEPENPIEVSLRQSFESLQSTLTPPFSLTIPKPGDEYSHTNLAILHAILTEPHFAVTHIKHLHAVVTDGYATFIDALFKIVHFLYPKLLASVKSQVLWVAEETVRVLGIGFDAVLVTLLRQIIGGDFSDGNCWLCLKLVTLFSNQRQCLLDEAPHVLSFALYTFLRVLSDHCRVGGDENLEALRRMEINLCVMIVRLDFRLCLNIGRDFIRLLQDLLHVPEFKGIWMDIVVNPSAFNALGFVGVSQIYRTRTSSRYHLLRISPEMETQLRFLLTHVKLGHQKKHQIWFARKFLNEPERDCVIVDIVRFVCCGHHPPNEIIQSDVVPRWAFIGWLLKLCRKSYLVESVKLALFYDWLFFDERVDKIMNIEPAVLLMVHSIPNYADMTNSLLEFLLKLLDDYDLKHKDLIVEGVSSAFKLLVSKGVIPSLDVLTSSPVISPVLKGALGRLLSGVKVESSNACILARISASPKSSHICP</sequence>
<dbReference type="InterPro" id="IPR045334">
    <property type="entry name" value="INTS3"/>
</dbReference>
<keyword evidence="3" id="KW-1185">Reference proteome</keyword>
<organism evidence="2 3">
    <name type="scientific">Clitoria ternatea</name>
    <name type="common">Butterfly pea</name>
    <dbReference type="NCBI Taxonomy" id="43366"/>
    <lineage>
        <taxon>Eukaryota</taxon>
        <taxon>Viridiplantae</taxon>
        <taxon>Streptophyta</taxon>
        <taxon>Embryophyta</taxon>
        <taxon>Tracheophyta</taxon>
        <taxon>Spermatophyta</taxon>
        <taxon>Magnoliopsida</taxon>
        <taxon>eudicotyledons</taxon>
        <taxon>Gunneridae</taxon>
        <taxon>Pentapetalae</taxon>
        <taxon>rosids</taxon>
        <taxon>fabids</taxon>
        <taxon>Fabales</taxon>
        <taxon>Fabaceae</taxon>
        <taxon>Papilionoideae</taxon>
        <taxon>50 kb inversion clade</taxon>
        <taxon>NPAAA clade</taxon>
        <taxon>indigoferoid/millettioid clade</taxon>
        <taxon>Phaseoleae</taxon>
        <taxon>Clitoria</taxon>
    </lineage>
</organism>
<dbReference type="EMBL" id="JAYKXN010000002">
    <property type="protein sequence ID" value="KAK7311939.1"/>
    <property type="molecule type" value="Genomic_DNA"/>
</dbReference>
<evidence type="ECO:0000259" key="1">
    <source>
        <dbReference type="Pfam" id="PF10189"/>
    </source>
</evidence>
<gene>
    <name evidence="2" type="ORF">RJT34_10423</name>
</gene>
<dbReference type="Pfam" id="PF10189">
    <property type="entry name" value="Ints3_N"/>
    <property type="match status" value="1"/>
</dbReference>
<accession>A0AAN9K801</accession>
<evidence type="ECO:0000313" key="2">
    <source>
        <dbReference type="EMBL" id="KAK7311939.1"/>
    </source>
</evidence>
<dbReference type="GO" id="GO:0005737">
    <property type="term" value="C:cytoplasm"/>
    <property type="evidence" value="ECO:0007669"/>
    <property type="project" value="TreeGrafter"/>
</dbReference>
<protein>
    <recommendedName>
        <fullName evidence="1">Integrator complex subunit 3 N-terminal domain-containing protein</fullName>
    </recommendedName>
</protein>